<protein>
    <recommendedName>
        <fullName evidence="3">Lipoprotein</fullName>
    </recommendedName>
</protein>
<dbReference type="EMBL" id="FOIU01000001">
    <property type="protein sequence ID" value="SEW11915.1"/>
    <property type="molecule type" value="Genomic_DNA"/>
</dbReference>
<accession>A0A1I0PC31</accession>
<dbReference type="STRING" id="356305.SAMN05421841_1134"/>
<sequence>MLKKFSFLFLLIMIFSCKKEEGNYVGGYYWIYSYGLKDMRAAEATEGISEKWKIKYADVGGCVVGYDIQKKADASNKKTYAAIAKRYGKDWKKKYNKDLEDFMMKKVDVMDVLITNKLFRDELKKYYIEIDDVDKDVKEINENLYKVVVYNQKMKAENKECFAVNVNTEDRTVKLIDKNAR</sequence>
<gene>
    <name evidence="1" type="ORF">SAMN05421841_1134</name>
</gene>
<dbReference type="PROSITE" id="PS51257">
    <property type="entry name" value="PROKAR_LIPOPROTEIN"/>
    <property type="match status" value="1"/>
</dbReference>
<evidence type="ECO:0000313" key="1">
    <source>
        <dbReference type="EMBL" id="SEW11915.1"/>
    </source>
</evidence>
<keyword evidence="2" id="KW-1185">Reference proteome</keyword>
<dbReference type="RefSeq" id="WP_089791039.1">
    <property type="nucleotide sequence ID" value="NZ_FOIU01000001.1"/>
</dbReference>
<evidence type="ECO:0008006" key="3">
    <source>
        <dbReference type="Google" id="ProtNLM"/>
    </source>
</evidence>
<dbReference type="Proteomes" id="UP000199469">
    <property type="component" value="Unassembled WGS sequence"/>
</dbReference>
<dbReference type="OrthoDB" id="1271386at2"/>
<name>A0A1I0PC31_9FLAO</name>
<dbReference type="AlphaFoldDB" id="A0A1I0PC31"/>
<reference evidence="2" key="1">
    <citation type="submission" date="2016-10" db="EMBL/GenBank/DDBJ databases">
        <authorList>
            <person name="Varghese N."/>
            <person name="Submissions S."/>
        </authorList>
    </citation>
    <scope>NUCLEOTIDE SEQUENCE [LARGE SCALE GENOMIC DNA]</scope>
    <source>
        <strain evidence="2">DSM 17724</strain>
    </source>
</reference>
<organism evidence="1 2">
    <name type="scientific">Chryseobacterium wanjuense</name>
    <dbReference type="NCBI Taxonomy" id="356305"/>
    <lineage>
        <taxon>Bacteria</taxon>
        <taxon>Pseudomonadati</taxon>
        <taxon>Bacteroidota</taxon>
        <taxon>Flavobacteriia</taxon>
        <taxon>Flavobacteriales</taxon>
        <taxon>Weeksellaceae</taxon>
        <taxon>Chryseobacterium group</taxon>
        <taxon>Chryseobacterium</taxon>
    </lineage>
</organism>
<proteinExistence type="predicted"/>
<evidence type="ECO:0000313" key="2">
    <source>
        <dbReference type="Proteomes" id="UP000199469"/>
    </source>
</evidence>